<dbReference type="Gene3D" id="1.10.260.40">
    <property type="entry name" value="lambda repressor-like DNA-binding domains"/>
    <property type="match status" value="1"/>
</dbReference>
<dbReference type="EMBL" id="VOHE01000005">
    <property type="protein sequence ID" value="TWT18311.1"/>
    <property type="molecule type" value="Genomic_DNA"/>
</dbReference>
<reference evidence="2 3" key="1">
    <citation type="submission" date="2019-07" db="EMBL/GenBank/DDBJ databases">
        <title>Luteimonas sp. YD-1 nov., isolated from acidic soil.</title>
        <authorList>
            <person name="Zhou J."/>
        </authorList>
    </citation>
    <scope>NUCLEOTIDE SEQUENCE [LARGE SCALE GENOMIC DNA]</scope>
    <source>
        <strain evidence="2 3">YD-1</strain>
    </source>
</reference>
<evidence type="ECO:0000313" key="2">
    <source>
        <dbReference type="EMBL" id="TWT18311.1"/>
    </source>
</evidence>
<gene>
    <name evidence="2" type="ORF">FQY79_10500</name>
</gene>
<dbReference type="OrthoDB" id="9772064at2"/>
<proteinExistence type="predicted"/>
<comment type="caution">
    <text evidence="2">The sequence shown here is derived from an EMBL/GenBank/DDBJ whole genome shotgun (WGS) entry which is preliminary data.</text>
</comment>
<feature type="domain" description="HTH cro/C1-type" evidence="1">
    <location>
        <begin position="7"/>
        <end position="61"/>
    </location>
</feature>
<dbReference type="CDD" id="cd00093">
    <property type="entry name" value="HTH_XRE"/>
    <property type="match status" value="1"/>
</dbReference>
<dbReference type="AlphaFoldDB" id="A0A5C5TVT8"/>
<evidence type="ECO:0000313" key="3">
    <source>
        <dbReference type="Proteomes" id="UP000315949"/>
    </source>
</evidence>
<dbReference type="RefSeq" id="WP_146312876.1">
    <property type="nucleotide sequence ID" value="NZ_VOHE01000005.1"/>
</dbReference>
<evidence type="ECO:0000259" key="1">
    <source>
        <dbReference type="PROSITE" id="PS50943"/>
    </source>
</evidence>
<dbReference type="Pfam" id="PF01381">
    <property type="entry name" value="HTH_3"/>
    <property type="match status" value="1"/>
</dbReference>
<dbReference type="SMART" id="SM00530">
    <property type="entry name" value="HTH_XRE"/>
    <property type="match status" value="1"/>
</dbReference>
<dbReference type="InterPro" id="IPR010982">
    <property type="entry name" value="Lambda_DNA-bd_dom_sf"/>
</dbReference>
<keyword evidence="3" id="KW-1185">Reference proteome</keyword>
<dbReference type="InterPro" id="IPR001387">
    <property type="entry name" value="Cro/C1-type_HTH"/>
</dbReference>
<organism evidence="2 3">
    <name type="scientific">Luteimonas wenzhouensis</name>
    <dbReference type="NCBI Taxonomy" id="2599615"/>
    <lineage>
        <taxon>Bacteria</taxon>
        <taxon>Pseudomonadati</taxon>
        <taxon>Pseudomonadota</taxon>
        <taxon>Gammaproteobacteria</taxon>
        <taxon>Lysobacterales</taxon>
        <taxon>Lysobacteraceae</taxon>
        <taxon>Luteimonas</taxon>
    </lineage>
</organism>
<dbReference type="PROSITE" id="PS50943">
    <property type="entry name" value="HTH_CROC1"/>
    <property type="match status" value="1"/>
</dbReference>
<dbReference type="Proteomes" id="UP000315949">
    <property type="component" value="Unassembled WGS sequence"/>
</dbReference>
<name>A0A5C5TVT8_9GAMM</name>
<dbReference type="GO" id="GO:0003677">
    <property type="term" value="F:DNA binding"/>
    <property type="evidence" value="ECO:0007669"/>
    <property type="project" value="InterPro"/>
</dbReference>
<sequence>MELAIRIRRARTRKQYSQLELASLLNVGRSAVANWECGAKIPSSLRLQHIAMVTDVSFEWLATGRGSAELGDQWTPAAEGMMVDDPEEMLLLQRFRACSAADKRAVVKLLAAVTRKRSAHVYMAAGAARGLGVPLRVAHPTATEEDEVAG</sequence>
<accession>A0A5C5TVT8</accession>
<dbReference type="SUPFAM" id="SSF47413">
    <property type="entry name" value="lambda repressor-like DNA-binding domains"/>
    <property type="match status" value="1"/>
</dbReference>
<protein>
    <submittedName>
        <fullName evidence="2">Bacteriophage CI repressor</fullName>
    </submittedName>
</protein>